<dbReference type="InterPro" id="IPR012340">
    <property type="entry name" value="NA-bd_OB-fold"/>
</dbReference>
<protein>
    <recommendedName>
        <fullName evidence="12">Elongation factor Ts, mitochondrial</fullName>
        <shortName evidence="12">EF-Ts</shortName>
        <shortName evidence="12">EF-TsMt</shortName>
    </recommendedName>
</protein>
<dbReference type="PANTHER" id="PTHR11741:SF10">
    <property type="entry name" value="POLYPROTEIN OF EF-TS, CHLOROPLASTIC"/>
    <property type="match status" value="1"/>
</dbReference>
<evidence type="ECO:0000256" key="11">
    <source>
        <dbReference type="ARBA" id="ARBA00065880"/>
    </source>
</evidence>
<keyword evidence="6 12" id="KW-0251">Elongation factor</keyword>
<dbReference type="InterPro" id="IPR018101">
    <property type="entry name" value="Transl_elong_Ts_CS"/>
</dbReference>
<dbReference type="Pfam" id="PF00575">
    <property type="entry name" value="S1"/>
    <property type="match status" value="2"/>
</dbReference>
<dbReference type="FunFam" id="2.40.50.140:FF:000051">
    <property type="entry name" value="RNA-binding transcriptional accessory protein"/>
    <property type="match status" value="1"/>
</dbReference>
<dbReference type="PROSITE" id="PS50126">
    <property type="entry name" value="S1"/>
    <property type="match status" value="2"/>
</dbReference>
<dbReference type="Pfam" id="PF00889">
    <property type="entry name" value="EF_TS"/>
    <property type="match status" value="2"/>
</dbReference>
<evidence type="ECO:0000256" key="7">
    <source>
        <dbReference type="ARBA" id="ARBA00022917"/>
    </source>
</evidence>
<comment type="subcellular location">
    <subcellularLocation>
        <location evidence="12">Mitochondrion</location>
    </subcellularLocation>
    <subcellularLocation>
        <location evidence="1">Plastid</location>
        <location evidence="1">Chloroplast</location>
    </subcellularLocation>
</comment>
<sequence length="1057" mass="115744">MVSTILCPTGTIQYMPGRIVSARTGKHSKGFSSPRSSRISVLSNKALPLRSYSNNFTSILRKRDSNLEHNLLSHRLSASLGNEVALQDSNIDTDQAAEKSGGLDNPTEGDKSPEIDTVSESDSVAAEASPSSGQLKPARTVSRNENSRVPNEELVPGATFKGTVRRIQSFGAFVNFGASIDGLVHISRLSDKFIKDPKDVVSVGQEVTVRIVEVNLQTRRIALSMKSSDDPNNQRQVQASDPSSSKSSVKPVRTGKIAGQFSNEKREVPQKRSKLTLGQTVKGNVKNIIKSGAFISLPDGEEGFLHSSEASETISGNMGLQIGHDVSVRVLRIERGRVNLTMKEKEEFGSLKILLNKGSIEAASNPFELFFHRDPVISAFLEEKERLKESGGLVDSQVEAEDQKLEEHVGEKAGTVGFGEEAAFTEDEIDDKIAVKDVSQIPEVIMKDKGSETLETKDTFTNGRAEEVEVFSELSSEQTVSTEYSTEEVNEVQDNEVKVTESTSDDKKDVVANDLVEVNGPVSGLENSGPTSEAELKDVSSSYEEMTVSDLSHAVSDAYSSGETINLPSNASPLPVSKTDQAETNTMVPTNLGTISSALVKQLREETGAGMMDCKKAFIETGGGLEKAREFLRKKGLASAEMKATRIAAEGRIGSYIHDSRIGVLIEVNCETDFVSRGDIFRELVEDLAMQTAASPKVQYVSVEDVSDDIVNKEREIELQKEDLLNKPEQIRAKIVDGRIGKILGELALLEQPYIKNDKIIVKDWIKQSIATLGENIQVRRFVRYNLGEGLEKKSQDFAAEVAAQTAAKSLNSTLTDKPGSGAESSTIVEESKPAVENQTLISAALVKQLREETGAGMMDCKKALTETGGDLEKAQEFLRKKGLASADKKSGRIAAEGRIGSYIHDSRIGVLIEVNSETDFVARGDIFKQLVEDLAMQVVAYPQVQYVSTEDIPKKVVEKEREIEMQREDLLAKPENIREKIVEGRITKRLYEIALLEQPFIKDDSILVKDFVKQAVASLGENIRVRRFVRYNLGEGIEKETKDLAAEIAEQTTLKT</sequence>
<comment type="subunit">
    <text evidence="9">Associates transiently with chloroplast polysomes.</text>
</comment>
<evidence type="ECO:0000256" key="2">
    <source>
        <dbReference type="ARBA" id="ARBA00005532"/>
    </source>
</evidence>
<dbReference type="NCBIfam" id="TIGR00116">
    <property type="entry name" value="tsf"/>
    <property type="match status" value="4"/>
</dbReference>
<comment type="function">
    <text evidence="8 12 13">Associates with the EF-Tu.GDP complex and induces the exchange of GDP to GTP. It remains bound to the aminoacyl-tRNA.EF-Tu.GTP complex up to the GTP hydrolysis stage on the ribosome.</text>
</comment>
<dbReference type="Gene3D" id="1.10.286.20">
    <property type="match status" value="2"/>
</dbReference>
<feature type="region of interest" description="Disordered" evidence="14">
    <location>
        <begin position="95"/>
        <end position="154"/>
    </location>
</feature>
<evidence type="ECO:0000256" key="1">
    <source>
        <dbReference type="ARBA" id="ARBA00004229"/>
    </source>
</evidence>
<dbReference type="GO" id="GO:0003729">
    <property type="term" value="F:mRNA binding"/>
    <property type="evidence" value="ECO:0007669"/>
    <property type="project" value="UniProtKB-ARBA"/>
</dbReference>
<dbReference type="InterPro" id="IPR036402">
    <property type="entry name" value="EF-Ts_dimer_sf"/>
</dbReference>
<keyword evidence="17" id="KW-1185">Reference proteome</keyword>
<dbReference type="CDD" id="cd00164">
    <property type="entry name" value="S1_like"/>
    <property type="match status" value="1"/>
</dbReference>
<reference evidence="16 17" key="1">
    <citation type="journal article" date="2021" name="Nat. Plants">
        <title>The Taxus genome provides insights into paclitaxel biosynthesis.</title>
        <authorList>
            <person name="Xiong X."/>
            <person name="Gou J."/>
            <person name="Liao Q."/>
            <person name="Li Y."/>
            <person name="Zhou Q."/>
            <person name="Bi G."/>
            <person name="Li C."/>
            <person name="Du R."/>
            <person name="Wang X."/>
            <person name="Sun T."/>
            <person name="Guo L."/>
            <person name="Liang H."/>
            <person name="Lu P."/>
            <person name="Wu Y."/>
            <person name="Zhang Z."/>
            <person name="Ro D.K."/>
            <person name="Shang Y."/>
            <person name="Huang S."/>
            <person name="Yan J."/>
        </authorList>
    </citation>
    <scope>NUCLEOTIDE SEQUENCE [LARGE SCALE GENOMIC DNA]</scope>
    <source>
        <strain evidence="16">Ta-2019</strain>
    </source>
</reference>
<evidence type="ECO:0000256" key="13">
    <source>
        <dbReference type="RuleBase" id="RU000642"/>
    </source>
</evidence>
<dbReference type="FunFam" id="1.10.286.20:FF:000001">
    <property type="entry name" value="Elongation factor Ts"/>
    <property type="match status" value="2"/>
</dbReference>
<feature type="region of interest" description="Disordered" evidence="14">
    <location>
        <begin position="224"/>
        <end position="269"/>
    </location>
</feature>
<evidence type="ECO:0000313" key="17">
    <source>
        <dbReference type="Proteomes" id="UP000824469"/>
    </source>
</evidence>
<dbReference type="Proteomes" id="UP000824469">
    <property type="component" value="Unassembled WGS sequence"/>
</dbReference>
<comment type="subunit">
    <text evidence="11">Component of the chloroplast ribosome 30S and 70S subunits, as well as polysomes.</text>
</comment>
<name>A0AA38FGU7_TAXCH</name>
<dbReference type="GO" id="GO:0003746">
    <property type="term" value="F:translation elongation factor activity"/>
    <property type="evidence" value="ECO:0007669"/>
    <property type="project" value="UniProtKB-UniRule"/>
</dbReference>
<evidence type="ECO:0000256" key="5">
    <source>
        <dbReference type="ARBA" id="ARBA00022737"/>
    </source>
</evidence>
<keyword evidence="5" id="KW-0677">Repeat</keyword>
<comment type="subunit">
    <text evidence="10">Component of the chloroplast ribosome 70S subunit, and at low levels, present in polysomes.</text>
</comment>
<dbReference type="GO" id="GO:0005739">
    <property type="term" value="C:mitochondrion"/>
    <property type="evidence" value="ECO:0007669"/>
    <property type="project" value="UniProtKB-SubCell"/>
</dbReference>
<dbReference type="SMART" id="SM00316">
    <property type="entry name" value="S1"/>
    <property type="match status" value="2"/>
</dbReference>
<feature type="compositionally biased region" description="Low complexity" evidence="14">
    <location>
        <begin position="118"/>
        <end position="132"/>
    </location>
</feature>
<dbReference type="CDD" id="cd14275">
    <property type="entry name" value="UBA_EF-Ts"/>
    <property type="match status" value="2"/>
</dbReference>
<evidence type="ECO:0000256" key="9">
    <source>
        <dbReference type="ARBA" id="ARBA00063456"/>
    </source>
</evidence>
<keyword evidence="4" id="KW-0934">Plastid</keyword>
<dbReference type="OMA" id="HREFICK"/>
<dbReference type="GO" id="GO:0009507">
    <property type="term" value="C:chloroplast"/>
    <property type="evidence" value="ECO:0007669"/>
    <property type="project" value="UniProtKB-SubCell"/>
</dbReference>
<evidence type="ECO:0000256" key="8">
    <source>
        <dbReference type="ARBA" id="ARBA00025453"/>
    </source>
</evidence>
<dbReference type="SUPFAM" id="SSF46934">
    <property type="entry name" value="UBA-like"/>
    <property type="match status" value="2"/>
</dbReference>
<accession>A0AA38FGU7</accession>
<feature type="domain" description="S1 motif" evidence="15">
    <location>
        <begin position="157"/>
        <end position="226"/>
    </location>
</feature>
<evidence type="ECO:0000259" key="15">
    <source>
        <dbReference type="PROSITE" id="PS50126"/>
    </source>
</evidence>
<dbReference type="InterPro" id="IPR003029">
    <property type="entry name" value="S1_domain"/>
</dbReference>
<dbReference type="FunFam" id="1.10.8.10:FF:000001">
    <property type="entry name" value="Elongation factor Ts"/>
    <property type="match status" value="2"/>
</dbReference>
<dbReference type="SUPFAM" id="SSF50249">
    <property type="entry name" value="Nucleic acid-binding proteins"/>
    <property type="match status" value="2"/>
</dbReference>
<comment type="similarity">
    <text evidence="2 12 13">Belongs to the EF-Ts family.</text>
</comment>
<evidence type="ECO:0000256" key="12">
    <source>
        <dbReference type="HAMAP-Rule" id="MF_03135"/>
    </source>
</evidence>
<keyword evidence="3" id="KW-0150">Chloroplast</keyword>
<gene>
    <name evidence="12" type="primary">EFTS</name>
    <name evidence="16" type="ORF">KI387_012389</name>
</gene>
<evidence type="ECO:0000256" key="14">
    <source>
        <dbReference type="SAM" id="MobiDB-lite"/>
    </source>
</evidence>
<dbReference type="PROSITE" id="PS01126">
    <property type="entry name" value="EF_TS_1"/>
    <property type="match status" value="1"/>
</dbReference>
<evidence type="ECO:0000313" key="16">
    <source>
        <dbReference type="EMBL" id="KAH9300806.1"/>
    </source>
</evidence>
<dbReference type="PROSITE" id="PS01127">
    <property type="entry name" value="EF_TS_2"/>
    <property type="match status" value="2"/>
</dbReference>
<dbReference type="HAMAP" id="MF_00050">
    <property type="entry name" value="EF_Ts"/>
    <property type="match status" value="2"/>
</dbReference>
<feature type="compositionally biased region" description="Low complexity" evidence="14">
    <location>
        <begin position="242"/>
        <end position="252"/>
    </location>
</feature>
<dbReference type="InterPro" id="IPR009060">
    <property type="entry name" value="UBA-like_sf"/>
</dbReference>
<feature type="domain" description="S1 motif" evidence="15">
    <location>
        <begin position="278"/>
        <end position="343"/>
    </location>
</feature>
<comment type="caution">
    <text evidence="16">The sequence shown here is derived from an EMBL/GenBank/DDBJ whole genome shotgun (WGS) entry which is preliminary data.</text>
</comment>
<evidence type="ECO:0000256" key="4">
    <source>
        <dbReference type="ARBA" id="ARBA00022640"/>
    </source>
</evidence>
<dbReference type="EMBL" id="JAHRHJ020000009">
    <property type="protein sequence ID" value="KAH9300806.1"/>
    <property type="molecule type" value="Genomic_DNA"/>
</dbReference>
<dbReference type="GO" id="GO:0070125">
    <property type="term" value="P:mitochondrial translational elongation"/>
    <property type="evidence" value="ECO:0007669"/>
    <property type="project" value="TreeGrafter"/>
</dbReference>
<dbReference type="Gene3D" id="2.40.50.140">
    <property type="entry name" value="Nucleic acid-binding proteins"/>
    <property type="match status" value="2"/>
</dbReference>
<evidence type="ECO:0000256" key="10">
    <source>
        <dbReference type="ARBA" id="ARBA00065253"/>
    </source>
</evidence>
<organism evidence="16 17">
    <name type="scientific">Taxus chinensis</name>
    <name type="common">Chinese yew</name>
    <name type="synonym">Taxus wallichiana var. chinensis</name>
    <dbReference type="NCBI Taxonomy" id="29808"/>
    <lineage>
        <taxon>Eukaryota</taxon>
        <taxon>Viridiplantae</taxon>
        <taxon>Streptophyta</taxon>
        <taxon>Embryophyta</taxon>
        <taxon>Tracheophyta</taxon>
        <taxon>Spermatophyta</taxon>
        <taxon>Pinopsida</taxon>
        <taxon>Pinidae</taxon>
        <taxon>Conifers II</taxon>
        <taxon>Cupressales</taxon>
        <taxon>Taxaceae</taxon>
        <taxon>Taxus</taxon>
    </lineage>
</organism>
<dbReference type="SUPFAM" id="SSF54713">
    <property type="entry name" value="Elongation factor Ts (EF-Ts), dimerisation domain"/>
    <property type="match status" value="2"/>
</dbReference>
<keyword evidence="12" id="KW-0496">Mitochondrion</keyword>
<evidence type="ECO:0000256" key="6">
    <source>
        <dbReference type="ARBA" id="ARBA00022768"/>
    </source>
</evidence>
<feature type="compositionally biased region" description="Polar residues" evidence="14">
    <location>
        <begin position="230"/>
        <end position="241"/>
    </location>
</feature>
<dbReference type="PANTHER" id="PTHR11741">
    <property type="entry name" value="ELONGATION FACTOR TS"/>
    <property type="match status" value="1"/>
</dbReference>
<dbReference type="AlphaFoldDB" id="A0AA38FGU7"/>
<dbReference type="Gene3D" id="3.30.479.20">
    <property type="entry name" value="Elongation factor Ts, dimerisation domain"/>
    <property type="match status" value="2"/>
</dbReference>
<keyword evidence="7 12" id="KW-0648">Protein biosynthesis</keyword>
<evidence type="ECO:0000256" key="3">
    <source>
        <dbReference type="ARBA" id="ARBA00022528"/>
    </source>
</evidence>
<dbReference type="InterPro" id="IPR001816">
    <property type="entry name" value="Transl_elong_EFTs/EF1B"/>
</dbReference>
<feature type="region of interest" description="Disordered" evidence="14">
    <location>
        <begin position="813"/>
        <end position="832"/>
    </location>
</feature>
<dbReference type="InterPro" id="IPR014039">
    <property type="entry name" value="Transl_elong_EFTs/EF1B_dimer"/>
</dbReference>
<proteinExistence type="inferred from homology"/>
<dbReference type="Gene3D" id="1.10.8.10">
    <property type="entry name" value="DNA helicase RuvA subunit, C-terminal domain"/>
    <property type="match status" value="2"/>
</dbReference>